<evidence type="ECO:0000259" key="2">
    <source>
        <dbReference type="PROSITE" id="PS50025"/>
    </source>
</evidence>
<dbReference type="InterPro" id="IPR013320">
    <property type="entry name" value="ConA-like_dom_sf"/>
</dbReference>
<dbReference type="SMART" id="SM00282">
    <property type="entry name" value="LamG"/>
    <property type="match status" value="3"/>
</dbReference>
<evidence type="ECO:0000256" key="1">
    <source>
        <dbReference type="PROSITE-ProRule" id="PRU00122"/>
    </source>
</evidence>
<sequence length="622" mass="68494">MSTFTNFLQMLFSFLLYNDNHHPDHGTRLVSFPECEGYVRLNPTDFYDVGEMVINFRTNRPSGLLAYLADDLHEDVMAVQLVDGRVEAIFGKEVTDITRVQSSEDTYGDGMWHSVVISKISSKKVGLRVDGVDYAQAKFRTRRSVITDGVMFIGGLPSNFPYNKHAIRDLQPLAGCMANITVGSSVQNFALALSDLNANYTFCPAESSSQPVLMTTTSEARALVTIPLATSQPAVMKTREVTPAVVPDECKLGLLGSGTVDPLDAGAGFFGATNESRYEFESLGREYVTQDAMYFSLKTAAEYGVLYYTADAGQFDFTSLYLEDGYLVYTFDYGSGAVVIQSNERINDNQWHEVRTMRESSLGIIFIDGQRVGQGQMTGTSRYLSVETPLYVGGIPSDLEVDDVPPRSRESLIGCIKDFTVDPPREKLSEYEVLQCGYSFEPGVFFGQFDGYLTVEESFNVGVSVEISLEIKPRKTTGTIFSVQKPNMDFMSLEMRAGELFLTVENGGGEFTATFSPAEGEFALCDGEWHHIIVNKDRYFASLTVDGIPGVRGESTNMGQLETDTDDPLYFGGLPTNVVHDGITKNEHYVGCMKNVVINGESKSLTNSRTSGDVDTQSCPAD</sequence>
<dbReference type="PROSITE" id="PS50025">
    <property type="entry name" value="LAM_G_DOMAIN"/>
    <property type="match status" value="3"/>
</dbReference>
<accession>A0A9Q1H4U3</accession>
<dbReference type="CDD" id="cd00110">
    <property type="entry name" value="LamG"/>
    <property type="match status" value="3"/>
</dbReference>
<dbReference type="Gene3D" id="2.60.120.200">
    <property type="match status" value="3"/>
</dbReference>
<organism evidence="3 4">
    <name type="scientific">Holothuria leucospilota</name>
    <name type="common">Black long sea cucumber</name>
    <name type="synonym">Mertensiothuria leucospilota</name>
    <dbReference type="NCBI Taxonomy" id="206669"/>
    <lineage>
        <taxon>Eukaryota</taxon>
        <taxon>Metazoa</taxon>
        <taxon>Echinodermata</taxon>
        <taxon>Eleutherozoa</taxon>
        <taxon>Echinozoa</taxon>
        <taxon>Holothuroidea</taxon>
        <taxon>Aspidochirotacea</taxon>
        <taxon>Aspidochirotida</taxon>
        <taxon>Holothuriidae</taxon>
        <taxon>Holothuria</taxon>
    </lineage>
</organism>
<proteinExistence type="predicted"/>
<feature type="disulfide bond" evidence="1">
    <location>
        <begin position="176"/>
        <end position="203"/>
    </location>
</feature>
<comment type="caution">
    <text evidence="3">The sequence shown here is derived from an EMBL/GenBank/DDBJ whole genome shotgun (WGS) entry which is preliminary data.</text>
</comment>
<evidence type="ECO:0000313" key="4">
    <source>
        <dbReference type="Proteomes" id="UP001152320"/>
    </source>
</evidence>
<evidence type="ECO:0000313" key="3">
    <source>
        <dbReference type="EMBL" id="KAJ8032908.1"/>
    </source>
</evidence>
<feature type="disulfide bond" evidence="1">
    <location>
        <begin position="592"/>
        <end position="619"/>
    </location>
</feature>
<dbReference type="Pfam" id="PF02210">
    <property type="entry name" value="Laminin_G_2"/>
    <property type="match status" value="1"/>
</dbReference>
<gene>
    <name evidence="3" type="ORF">HOLleu_22994</name>
</gene>
<keyword evidence="1" id="KW-1015">Disulfide bond</keyword>
<dbReference type="OrthoDB" id="5984158at2759"/>
<protein>
    <submittedName>
        <fullName evidence="3">Laminin subunit alpha-4</fullName>
    </submittedName>
</protein>
<dbReference type="PANTHER" id="PTHR15036">
    <property type="entry name" value="PIKACHURIN-LIKE PROTEIN"/>
    <property type="match status" value="1"/>
</dbReference>
<dbReference type="SUPFAM" id="SSF49899">
    <property type="entry name" value="Concanavalin A-like lectins/glucanases"/>
    <property type="match status" value="3"/>
</dbReference>
<dbReference type="EMBL" id="JAIZAY010000011">
    <property type="protein sequence ID" value="KAJ8032908.1"/>
    <property type="molecule type" value="Genomic_DNA"/>
</dbReference>
<name>A0A9Q1H4U3_HOLLE</name>
<feature type="domain" description="Laminin G" evidence="2">
    <location>
        <begin position="442"/>
        <end position="619"/>
    </location>
</feature>
<dbReference type="PANTHER" id="PTHR15036:SF67">
    <property type="entry name" value="LAMININ SUBUNIT ALPHA-LIKE PROTEIN"/>
    <property type="match status" value="1"/>
</dbReference>
<feature type="domain" description="Laminin G" evidence="2">
    <location>
        <begin position="267"/>
        <end position="436"/>
    </location>
</feature>
<dbReference type="AlphaFoldDB" id="A0A9Q1H4U3"/>
<dbReference type="InterPro" id="IPR001791">
    <property type="entry name" value="Laminin_G"/>
</dbReference>
<reference evidence="3" key="1">
    <citation type="submission" date="2021-10" db="EMBL/GenBank/DDBJ databases">
        <title>Tropical sea cucumber genome reveals ecological adaptation and Cuvierian tubules defense mechanism.</title>
        <authorList>
            <person name="Chen T."/>
        </authorList>
    </citation>
    <scope>NUCLEOTIDE SEQUENCE</scope>
    <source>
        <strain evidence="3">Nanhai2018</strain>
        <tissue evidence="3">Muscle</tissue>
    </source>
</reference>
<keyword evidence="4" id="KW-1185">Reference proteome</keyword>
<dbReference type="InterPro" id="IPR050372">
    <property type="entry name" value="Neurexin-related_CASP"/>
</dbReference>
<dbReference type="Pfam" id="PF00054">
    <property type="entry name" value="Laminin_G_1"/>
    <property type="match status" value="2"/>
</dbReference>
<comment type="caution">
    <text evidence="1">Lacks conserved residue(s) required for the propagation of feature annotation.</text>
</comment>
<dbReference type="Proteomes" id="UP001152320">
    <property type="component" value="Chromosome 11"/>
</dbReference>
<feature type="domain" description="Laminin G" evidence="2">
    <location>
        <begin position="28"/>
        <end position="203"/>
    </location>
</feature>